<dbReference type="RefSeq" id="XP_033391565.1">
    <property type="nucleotide sequence ID" value="XM_033537662.1"/>
</dbReference>
<feature type="transmembrane region" description="Helical" evidence="4">
    <location>
        <begin position="31"/>
        <end position="51"/>
    </location>
</feature>
<accession>A0A6A6AYJ6</accession>
<evidence type="ECO:0000256" key="4">
    <source>
        <dbReference type="RuleBase" id="RU367022"/>
    </source>
</evidence>
<keyword evidence="4" id="KW-0186">Copper</keyword>
<dbReference type="GeneID" id="54295158"/>
<evidence type="ECO:0000256" key="2">
    <source>
        <dbReference type="ARBA" id="ARBA00022989"/>
    </source>
</evidence>
<dbReference type="GO" id="GO:0005375">
    <property type="term" value="F:copper ion transmembrane transporter activity"/>
    <property type="evidence" value="ECO:0007669"/>
    <property type="project" value="UniProtKB-UniRule"/>
</dbReference>
<dbReference type="Proteomes" id="UP000799438">
    <property type="component" value="Unassembled WGS sequence"/>
</dbReference>
<dbReference type="EMBL" id="ML995548">
    <property type="protein sequence ID" value="KAF2135847.1"/>
    <property type="molecule type" value="Genomic_DNA"/>
</dbReference>
<keyword evidence="4" id="KW-0813">Transport</keyword>
<organism evidence="5 6">
    <name type="scientific">Aplosporella prunicola CBS 121167</name>
    <dbReference type="NCBI Taxonomy" id="1176127"/>
    <lineage>
        <taxon>Eukaryota</taxon>
        <taxon>Fungi</taxon>
        <taxon>Dikarya</taxon>
        <taxon>Ascomycota</taxon>
        <taxon>Pezizomycotina</taxon>
        <taxon>Dothideomycetes</taxon>
        <taxon>Dothideomycetes incertae sedis</taxon>
        <taxon>Botryosphaeriales</taxon>
        <taxon>Aplosporellaceae</taxon>
        <taxon>Aplosporella</taxon>
    </lineage>
</organism>
<evidence type="ECO:0000313" key="5">
    <source>
        <dbReference type="EMBL" id="KAF2135847.1"/>
    </source>
</evidence>
<keyword evidence="4" id="KW-0187">Copper transport</keyword>
<sequence length="175" mass="19621">MNMDAADMRMTFFDSPFTSLFSNQWTPKNKGTYAGTCIFLIVLAVAYRLLLVGKQKLEERWLNQAINRRYVVVADRQPESERIEKDPDSKDAVLSANGVEEHVKMVRAKACGAQPWRFSVDLPRAALVTVQVGVGYLLMLSVMTLNVGYFLSVLGGTFLGEVILGRYNQGFADHH</sequence>
<comment type="subcellular location">
    <subcellularLocation>
        <location evidence="4">Membrane</location>
        <topology evidence="4">Multi-pass membrane protein</topology>
    </subcellularLocation>
</comment>
<gene>
    <name evidence="5" type="ORF">K452DRAFT_238608</name>
</gene>
<dbReference type="Pfam" id="PF04145">
    <property type="entry name" value="Ctr"/>
    <property type="match status" value="1"/>
</dbReference>
<keyword evidence="4" id="KW-0406">Ion transport</keyword>
<keyword evidence="2 4" id="KW-1133">Transmembrane helix</keyword>
<keyword evidence="3 4" id="KW-0472">Membrane</keyword>
<dbReference type="PANTHER" id="PTHR12483:SF120">
    <property type="entry name" value="HIGH-AFFINITY COPPER TRANSPORTER CTRA2"/>
    <property type="match status" value="1"/>
</dbReference>
<dbReference type="InterPro" id="IPR007274">
    <property type="entry name" value="Cop_transporter"/>
</dbReference>
<dbReference type="OrthoDB" id="73901at2759"/>
<keyword evidence="1 4" id="KW-0812">Transmembrane</keyword>
<reference evidence="5" key="1">
    <citation type="journal article" date="2020" name="Stud. Mycol.">
        <title>101 Dothideomycetes genomes: a test case for predicting lifestyles and emergence of pathogens.</title>
        <authorList>
            <person name="Haridas S."/>
            <person name="Albert R."/>
            <person name="Binder M."/>
            <person name="Bloem J."/>
            <person name="Labutti K."/>
            <person name="Salamov A."/>
            <person name="Andreopoulos B."/>
            <person name="Baker S."/>
            <person name="Barry K."/>
            <person name="Bills G."/>
            <person name="Bluhm B."/>
            <person name="Cannon C."/>
            <person name="Castanera R."/>
            <person name="Culley D."/>
            <person name="Daum C."/>
            <person name="Ezra D."/>
            <person name="Gonzalez J."/>
            <person name="Henrissat B."/>
            <person name="Kuo A."/>
            <person name="Liang C."/>
            <person name="Lipzen A."/>
            <person name="Lutzoni F."/>
            <person name="Magnuson J."/>
            <person name="Mondo S."/>
            <person name="Nolan M."/>
            <person name="Ohm R."/>
            <person name="Pangilinan J."/>
            <person name="Park H.-J."/>
            <person name="Ramirez L."/>
            <person name="Alfaro M."/>
            <person name="Sun H."/>
            <person name="Tritt A."/>
            <person name="Yoshinaga Y."/>
            <person name="Zwiers L.-H."/>
            <person name="Turgeon B."/>
            <person name="Goodwin S."/>
            <person name="Spatafora J."/>
            <person name="Crous P."/>
            <person name="Grigoriev I."/>
        </authorList>
    </citation>
    <scope>NUCLEOTIDE SEQUENCE</scope>
    <source>
        <strain evidence="5">CBS 121167</strain>
    </source>
</reference>
<evidence type="ECO:0000256" key="1">
    <source>
        <dbReference type="ARBA" id="ARBA00022692"/>
    </source>
</evidence>
<protein>
    <recommendedName>
        <fullName evidence="4">Copper transport protein</fullName>
    </recommendedName>
</protein>
<proteinExistence type="inferred from homology"/>
<keyword evidence="6" id="KW-1185">Reference proteome</keyword>
<dbReference type="GO" id="GO:0005886">
    <property type="term" value="C:plasma membrane"/>
    <property type="evidence" value="ECO:0007669"/>
    <property type="project" value="TreeGrafter"/>
</dbReference>
<comment type="similarity">
    <text evidence="4">Belongs to the copper transporter (Ctr) (TC 1.A.56) family. SLC31A subfamily.</text>
</comment>
<name>A0A6A6AYJ6_9PEZI</name>
<feature type="transmembrane region" description="Helical" evidence="4">
    <location>
        <begin position="125"/>
        <end position="143"/>
    </location>
</feature>
<evidence type="ECO:0000313" key="6">
    <source>
        <dbReference type="Proteomes" id="UP000799438"/>
    </source>
</evidence>
<evidence type="ECO:0000256" key="3">
    <source>
        <dbReference type="ARBA" id="ARBA00023136"/>
    </source>
</evidence>
<dbReference type="PANTHER" id="PTHR12483">
    <property type="entry name" value="SOLUTE CARRIER FAMILY 31 COPPER TRANSPORTERS"/>
    <property type="match status" value="1"/>
</dbReference>
<dbReference type="AlphaFoldDB" id="A0A6A6AYJ6"/>